<keyword evidence="5 10" id="KW-0949">S-adenosyl-L-methionine</keyword>
<dbReference type="GO" id="GO:0070475">
    <property type="term" value="P:rRNA base methylation"/>
    <property type="evidence" value="ECO:0007669"/>
    <property type="project" value="TreeGrafter"/>
</dbReference>
<evidence type="ECO:0000256" key="6">
    <source>
        <dbReference type="ARBA" id="ARBA00022723"/>
    </source>
</evidence>
<evidence type="ECO:0000256" key="7">
    <source>
        <dbReference type="ARBA" id="ARBA00023004"/>
    </source>
</evidence>
<feature type="binding site" evidence="10">
    <location>
        <position position="242"/>
    </location>
    <ligand>
        <name>S-adenosyl-L-methionine</name>
        <dbReference type="ChEBI" id="CHEBI:59789"/>
    </ligand>
</feature>
<dbReference type="InterPro" id="IPR011825">
    <property type="entry name" value="23SrRNA_MeTrfase_RlmC"/>
</dbReference>
<dbReference type="Proteomes" id="UP000501726">
    <property type="component" value="Chromosome"/>
</dbReference>
<dbReference type="PROSITE" id="PS01230">
    <property type="entry name" value="TRMA_1"/>
    <property type="match status" value="1"/>
</dbReference>
<evidence type="ECO:0000256" key="5">
    <source>
        <dbReference type="ARBA" id="ARBA00022691"/>
    </source>
</evidence>
<sequence>MNGCEYFNQGLCRSCTNLPVPYAQQLIEKQQACAAQLPMVGSQQWLPIMPSAPFGFRNKAKMVVGGTWQNPQLGIVDYAGVAQDLSACPLYPQAMAQAFTPIKDWITACCLAPYQIVARSGELKYVLLTYSEREQGLMVRFVVRSKEAIARMRQGLAQLLSACPAIQVVSVNIQPVPMAIVEGPEEIILTAQQSLTMWLNDLPLHLKPQSFFQTNDAVAAELYRQAQAWLMQTQPEKLWDLFCGVGGFALHAAQCVSKPIIGIEISSQAIASAQQSAAELGLESVTFRALSADEFACAEKAAVEMPDTVIVNPPRRGIGAELCAFLENSPSVQTLIYSSCNPQTLAKDLAMLTSFRVQQARVFDMFAHTHHAEVMVLLSR</sequence>
<evidence type="ECO:0000256" key="1">
    <source>
        <dbReference type="ARBA" id="ARBA00022485"/>
    </source>
</evidence>
<dbReference type="EC" id="2.1.1.189" evidence="9"/>
<dbReference type="InterPro" id="IPR030390">
    <property type="entry name" value="MeTrfase_TrmA_AS"/>
</dbReference>
<evidence type="ECO:0000256" key="9">
    <source>
        <dbReference type="NCBIfam" id="TIGR02085"/>
    </source>
</evidence>
<keyword evidence="4 10" id="KW-0808">Transferase</keyword>
<dbReference type="PANTHER" id="PTHR11061:SF30">
    <property type="entry name" value="TRNA (URACIL(54)-C(5))-METHYLTRANSFERASE"/>
    <property type="match status" value="1"/>
</dbReference>
<dbReference type="GO" id="GO:0070041">
    <property type="term" value="F:rRNA (uridine-C5-)-methyltransferase activity"/>
    <property type="evidence" value="ECO:0007669"/>
    <property type="project" value="TreeGrafter"/>
</dbReference>
<dbReference type="GO" id="GO:0046872">
    <property type="term" value="F:metal ion binding"/>
    <property type="evidence" value="ECO:0007669"/>
    <property type="project" value="UniProtKB-KW"/>
</dbReference>
<keyword evidence="6" id="KW-0479">Metal-binding</keyword>
<organism evidence="12 13">
    <name type="scientific">Thiosulfatimonas sediminis</name>
    <dbReference type="NCBI Taxonomy" id="2675054"/>
    <lineage>
        <taxon>Bacteria</taxon>
        <taxon>Pseudomonadati</taxon>
        <taxon>Pseudomonadota</taxon>
        <taxon>Gammaproteobacteria</taxon>
        <taxon>Thiotrichales</taxon>
        <taxon>Piscirickettsiaceae</taxon>
        <taxon>Thiosulfatimonas</taxon>
    </lineage>
</organism>
<keyword evidence="2" id="KW-0698">rRNA processing</keyword>
<evidence type="ECO:0000256" key="2">
    <source>
        <dbReference type="ARBA" id="ARBA00022552"/>
    </source>
</evidence>
<evidence type="ECO:0000256" key="4">
    <source>
        <dbReference type="ARBA" id="ARBA00022679"/>
    </source>
</evidence>
<keyword evidence="1" id="KW-0004">4Fe-4S</keyword>
<feature type="binding site" evidence="10">
    <location>
        <position position="312"/>
    </location>
    <ligand>
        <name>S-adenosyl-L-methionine</name>
        <dbReference type="ChEBI" id="CHEBI:59789"/>
    </ligand>
</feature>
<evidence type="ECO:0000256" key="11">
    <source>
        <dbReference type="PROSITE-ProRule" id="PRU10015"/>
    </source>
</evidence>
<feature type="active site" description="Nucleophile" evidence="10">
    <location>
        <position position="340"/>
    </location>
</feature>
<dbReference type="NCBIfam" id="TIGR02085">
    <property type="entry name" value="meth_trns_rumB"/>
    <property type="match status" value="1"/>
</dbReference>
<name>A0A6F8PWZ7_9GAMM</name>
<keyword evidence="3 10" id="KW-0489">Methyltransferase</keyword>
<evidence type="ECO:0000256" key="10">
    <source>
        <dbReference type="PROSITE-ProRule" id="PRU01024"/>
    </source>
</evidence>
<keyword evidence="7" id="KW-0408">Iron</keyword>
<evidence type="ECO:0000256" key="3">
    <source>
        <dbReference type="ARBA" id="ARBA00022603"/>
    </source>
</evidence>
<dbReference type="EMBL" id="AP021889">
    <property type="protein sequence ID" value="BBP46518.1"/>
    <property type="molecule type" value="Genomic_DNA"/>
</dbReference>
<dbReference type="Gene3D" id="3.40.50.150">
    <property type="entry name" value="Vaccinia Virus protein VP39"/>
    <property type="match status" value="1"/>
</dbReference>
<reference evidence="13" key="1">
    <citation type="submission" date="2019-11" db="EMBL/GenBank/DDBJ databases">
        <title>Isolation and characterization of two novel species in the genus Thiomicrorhabdus.</title>
        <authorList>
            <person name="Mochizuki J."/>
            <person name="Kojima H."/>
            <person name="Fukui M."/>
        </authorList>
    </citation>
    <scope>NUCLEOTIDE SEQUENCE [LARGE SCALE GENOMIC DNA]</scope>
    <source>
        <strain evidence="13">aks77</strain>
    </source>
</reference>
<comment type="similarity">
    <text evidence="10">Belongs to the class I-like SAM-binding methyltransferase superfamily. RNA M5U methyltransferase family.</text>
</comment>
<dbReference type="PANTHER" id="PTHR11061">
    <property type="entry name" value="RNA M5U METHYLTRANSFERASE"/>
    <property type="match status" value="1"/>
</dbReference>
<keyword evidence="8" id="KW-0411">Iron-sulfur</keyword>
<accession>A0A6F8PWZ7</accession>
<evidence type="ECO:0000256" key="8">
    <source>
        <dbReference type="ARBA" id="ARBA00023014"/>
    </source>
</evidence>
<feature type="binding site" evidence="10">
    <location>
        <position position="213"/>
    </location>
    <ligand>
        <name>S-adenosyl-L-methionine</name>
        <dbReference type="ChEBI" id="CHEBI:59789"/>
    </ligand>
</feature>
<dbReference type="PROSITE" id="PS51687">
    <property type="entry name" value="SAM_MT_RNA_M5U"/>
    <property type="match status" value="1"/>
</dbReference>
<protein>
    <recommendedName>
        <fullName evidence="9">23S rRNA (uracil(747)-C(5))-methyltransferase RlmC</fullName>
        <ecNumber evidence="9">2.1.1.189</ecNumber>
    </recommendedName>
</protein>
<dbReference type="KEGG" id="tse:THMIRHAS_18910"/>
<evidence type="ECO:0000313" key="12">
    <source>
        <dbReference type="EMBL" id="BBP46518.1"/>
    </source>
</evidence>
<dbReference type="Pfam" id="PF05958">
    <property type="entry name" value="tRNA_U5-meth_tr"/>
    <property type="match status" value="1"/>
</dbReference>
<dbReference type="Gene3D" id="2.40.50.1070">
    <property type="match status" value="1"/>
</dbReference>
<evidence type="ECO:0000313" key="13">
    <source>
        <dbReference type="Proteomes" id="UP000501726"/>
    </source>
</evidence>
<dbReference type="InterPro" id="IPR029063">
    <property type="entry name" value="SAM-dependent_MTases_sf"/>
</dbReference>
<dbReference type="CDD" id="cd02440">
    <property type="entry name" value="AdoMet_MTases"/>
    <property type="match status" value="1"/>
</dbReference>
<dbReference type="SUPFAM" id="SSF53335">
    <property type="entry name" value="S-adenosyl-L-methionine-dependent methyltransferases"/>
    <property type="match status" value="1"/>
</dbReference>
<proteinExistence type="inferred from homology"/>
<feature type="active site" evidence="11">
    <location>
        <position position="340"/>
    </location>
</feature>
<gene>
    <name evidence="12" type="primary">rlmC</name>
    <name evidence="12" type="ORF">THMIRHAS_18910</name>
</gene>
<dbReference type="AlphaFoldDB" id="A0A6F8PWZ7"/>
<feature type="binding site" evidence="10">
    <location>
        <position position="264"/>
    </location>
    <ligand>
        <name>S-adenosyl-L-methionine</name>
        <dbReference type="ChEBI" id="CHEBI:59789"/>
    </ligand>
</feature>
<keyword evidence="13" id="KW-1185">Reference proteome</keyword>
<dbReference type="RefSeq" id="WP_173273216.1">
    <property type="nucleotide sequence ID" value="NZ_AP021889.1"/>
</dbReference>
<dbReference type="InterPro" id="IPR010280">
    <property type="entry name" value="U5_MeTrfase_fam"/>
</dbReference>
<dbReference type="GO" id="GO:0051539">
    <property type="term" value="F:4 iron, 4 sulfur cluster binding"/>
    <property type="evidence" value="ECO:0007669"/>
    <property type="project" value="UniProtKB-KW"/>
</dbReference>